<comment type="subcellular location">
    <subcellularLocation>
        <location evidence="1">Endomembrane system</location>
    </subcellularLocation>
</comment>
<protein>
    <recommendedName>
        <fullName evidence="6">AP complex subunit sigma</fullName>
    </recommendedName>
</protein>
<keyword evidence="5 6" id="KW-0472">Membrane</keyword>
<dbReference type="InterPro" id="IPR022775">
    <property type="entry name" value="AP_mu_sigma_su"/>
</dbReference>
<keyword evidence="9" id="KW-1185">Reference proteome</keyword>
<evidence type="ECO:0000313" key="9">
    <source>
        <dbReference type="Proteomes" id="UP000019335"/>
    </source>
</evidence>
<dbReference type="OrthoDB" id="371463at2759"/>
<dbReference type="Gene3D" id="3.30.450.60">
    <property type="match status" value="1"/>
</dbReference>
<dbReference type="SUPFAM" id="SSF64356">
    <property type="entry name" value="SNARE-like"/>
    <property type="match status" value="1"/>
</dbReference>
<evidence type="ECO:0000256" key="2">
    <source>
        <dbReference type="ARBA" id="ARBA00006972"/>
    </source>
</evidence>
<dbReference type="InterPro" id="IPR011012">
    <property type="entry name" value="Longin-like_dom_sf"/>
</dbReference>
<evidence type="ECO:0000256" key="5">
    <source>
        <dbReference type="ARBA" id="ARBA00023136"/>
    </source>
</evidence>
<dbReference type="GO" id="GO:0005737">
    <property type="term" value="C:cytoplasm"/>
    <property type="evidence" value="ECO:0007669"/>
    <property type="project" value="UniProtKB-ARBA"/>
</dbReference>
<dbReference type="EMBL" id="AZIL01000038">
    <property type="protein sequence ID" value="EWM30223.1"/>
    <property type="molecule type" value="Genomic_DNA"/>
</dbReference>
<accession>W7U353</accession>
<feature type="domain" description="AP complex mu/sigma subunit" evidence="7">
    <location>
        <begin position="1"/>
        <end position="156"/>
    </location>
</feature>
<keyword evidence="4 6" id="KW-0653">Protein transport</keyword>
<dbReference type="GO" id="GO:0006886">
    <property type="term" value="P:intracellular protein transport"/>
    <property type="evidence" value="ECO:0007669"/>
    <property type="project" value="UniProtKB-UniRule"/>
</dbReference>
<dbReference type="InterPro" id="IPR016635">
    <property type="entry name" value="AP_complex_ssu"/>
</dbReference>
<dbReference type="Proteomes" id="UP000019335">
    <property type="component" value="Chromosome 1"/>
</dbReference>
<evidence type="ECO:0000256" key="4">
    <source>
        <dbReference type="ARBA" id="ARBA00022927"/>
    </source>
</evidence>
<evidence type="ECO:0000256" key="1">
    <source>
        <dbReference type="ARBA" id="ARBA00004308"/>
    </source>
</evidence>
<proteinExistence type="inferred from homology"/>
<evidence type="ECO:0000313" key="8">
    <source>
        <dbReference type="EMBL" id="EWM30223.1"/>
    </source>
</evidence>
<dbReference type="PANTHER" id="PTHR11753">
    <property type="entry name" value="ADAPTOR COMPLEXES SMALL SUBUNIT FAMILY"/>
    <property type="match status" value="1"/>
</dbReference>
<dbReference type="CDD" id="cd14832">
    <property type="entry name" value="AP4_sigma"/>
    <property type="match status" value="1"/>
</dbReference>
<evidence type="ECO:0000256" key="3">
    <source>
        <dbReference type="ARBA" id="ARBA00022448"/>
    </source>
</evidence>
<dbReference type="GO" id="GO:0012505">
    <property type="term" value="C:endomembrane system"/>
    <property type="evidence" value="ECO:0007669"/>
    <property type="project" value="UniProtKB-SubCell"/>
</dbReference>
<sequence length="168" mass="19244">MIRFILFVNKQGQTRLSSYYTWMSIPERVALEAEIIRKCLSRSELQCQFIEYRGHKVIYRRYASLFFIVGVEGDDATGSAHSVSTNGGCENELAILEFIHALVETLDKYFESVCELDIMFNLEKAHFIVDEMVINGHIVDANKTNILKPIHLMEKASASEESIFSRRG</sequence>
<dbReference type="OMA" id="GHVVETN"/>
<dbReference type="AlphaFoldDB" id="W7U353"/>
<comment type="caution">
    <text evidence="8">The sequence shown here is derived from an EMBL/GenBank/DDBJ whole genome shotgun (WGS) entry which is preliminary data.</text>
</comment>
<gene>
    <name evidence="8" type="ORF">Naga_100003g142</name>
</gene>
<evidence type="ECO:0000256" key="6">
    <source>
        <dbReference type="PIRNR" id="PIRNR015588"/>
    </source>
</evidence>
<dbReference type="Pfam" id="PF01217">
    <property type="entry name" value="Clat_adaptor_s"/>
    <property type="match status" value="1"/>
</dbReference>
<reference evidence="8 9" key="1">
    <citation type="journal article" date="2014" name="Mol. Plant">
        <title>Chromosome Scale Genome Assembly and Transcriptome Profiling of Nannochloropsis gaditana in Nitrogen Depletion.</title>
        <authorList>
            <person name="Corteggiani Carpinelli E."/>
            <person name="Telatin A."/>
            <person name="Vitulo N."/>
            <person name="Forcato C."/>
            <person name="D'Angelo M."/>
            <person name="Schiavon R."/>
            <person name="Vezzi A."/>
            <person name="Giacometti G.M."/>
            <person name="Morosinotto T."/>
            <person name="Valle G."/>
        </authorList>
    </citation>
    <scope>NUCLEOTIDE SEQUENCE [LARGE SCALE GENOMIC DNA]</scope>
    <source>
        <strain evidence="8 9">B-31</strain>
    </source>
</reference>
<comment type="similarity">
    <text evidence="2 6">Belongs to the adaptor complexes small subunit family.</text>
</comment>
<dbReference type="FunFam" id="3.30.450.60:FF:000010">
    <property type="entry name" value="AP complex subunit sigma"/>
    <property type="match status" value="1"/>
</dbReference>
<keyword evidence="3 6" id="KW-0813">Transport</keyword>
<name>W7U353_9STRA</name>
<evidence type="ECO:0000259" key="7">
    <source>
        <dbReference type="Pfam" id="PF01217"/>
    </source>
</evidence>
<dbReference type="PIRSF" id="PIRSF015588">
    <property type="entry name" value="AP_complex_sigma"/>
    <property type="match status" value="1"/>
</dbReference>
<organism evidence="8 9">
    <name type="scientific">Nannochloropsis gaditana</name>
    <dbReference type="NCBI Taxonomy" id="72520"/>
    <lineage>
        <taxon>Eukaryota</taxon>
        <taxon>Sar</taxon>
        <taxon>Stramenopiles</taxon>
        <taxon>Ochrophyta</taxon>
        <taxon>Eustigmatophyceae</taxon>
        <taxon>Eustigmatales</taxon>
        <taxon>Monodopsidaceae</taxon>
        <taxon>Nannochloropsis</taxon>
    </lineage>
</organism>